<keyword evidence="6" id="KW-1185">Reference proteome</keyword>
<dbReference type="PROSITE" id="PS50932">
    <property type="entry name" value="HTH_LACI_2"/>
    <property type="match status" value="1"/>
</dbReference>
<evidence type="ECO:0000256" key="2">
    <source>
        <dbReference type="ARBA" id="ARBA00023125"/>
    </source>
</evidence>
<dbReference type="PANTHER" id="PTHR30146">
    <property type="entry name" value="LACI-RELATED TRANSCRIPTIONAL REPRESSOR"/>
    <property type="match status" value="1"/>
</dbReference>
<dbReference type="Gene3D" id="3.40.50.2300">
    <property type="match status" value="2"/>
</dbReference>
<dbReference type="SUPFAM" id="SSF53822">
    <property type="entry name" value="Periplasmic binding protein-like I"/>
    <property type="match status" value="1"/>
</dbReference>
<feature type="domain" description="HTH lacI-type" evidence="4">
    <location>
        <begin position="5"/>
        <end position="59"/>
    </location>
</feature>
<evidence type="ECO:0000256" key="1">
    <source>
        <dbReference type="ARBA" id="ARBA00023015"/>
    </source>
</evidence>
<proteinExistence type="predicted"/>
<dbReference type="RefSeq" id="WP_344162432.1">
    <property type="nucleotide sequence ID" value="NZ_BAAANF010000023.1"/>
</dbReference>
<evidence type="ECO:0000313" key="5">
    <source>
        <dbReference type="EMBL" id="GAA1712962.1"/>
    </source>
</evidence>
<sequence>MARTVTLADVAARAGVSTATASRALSGKPRVSREMIERVRAIAAEMGYRVDPVARALRQGSSRLVGMIVPVIGIPFFSQLVDAIEDELNRAGFELLLADSHGFIDEEVRRVRVFHERRVDGIFIIPSDRTASTQSLANLPEGFPVVQVDRATDRPVADFVGVDNLLGLQLVFEHLAEQNVATVAFAGSDDASINGVERWDAFHRLARQHSMTVRATYRSEFSFASGTGAADHIHRAGPLPDAIVCGSDQIAVGVISKLRELGYDVPRDLLVTGFDGGELARVFWPSLTTVVQPVSSIAAEAMKLLLGRIESDDGAIHRNRLAPTLELGASSQRRTAPAS</sequence>
<keyword evidence="3" id="KW-0804">Transcription</keyword>
<keyword evidence="1" id="KW-0805">Transcription regulation</keyword>
<name>A0ABN2IW26_9ACTN</name>
<keyword evidence="2" id="KW-0238">DNA-binding</keyword>
<reference evidence="5 6" key="1">
    <citation type="journal article" date="2019" name="Int. J. Syst. Evol. Microbiol.">
        <title>The Global Catalogue of Microorganisms (GCM) 10K type strain sequencing project: providing services to taxonomists for standard genome sequencing and annotation.</title>
        <authorList>
            <consortium name="The Broad Institute Genomics Platform"/>
            <consortium name="The Broad Institute Genome Sequencing Center for Infectious Disease"/>
            <person name="Wu L."/>
            <person name="Ma J."/>
        </authorList>
    </citation>
    <scope>NUCLEOTIDE SEQUENCE [LARGE SCALE GENOMIC DNA]</scope>
    <source>
        <strain evidence="5 6">JCM 14307</strain>
    </source>
</reference>
<dbReference type="InterPro" id="IPR000843">
    <property type="entry name" value="HTH_LacI"/>
</dbReference>
<dbReference type="CDD" id="cd06267">
    <property type="entry name" value="PBP1_LacI_sugar_binding-like"/>
    <property type="match status" value="1"/>
</dbReference>
<dbReference type="InterPro" id="IPR028082">
    <property type="entry name" value="Peripla_BP_I"/>
</dbReference>
<organism evidence="5 6">
    <name type="scientific">Kribbella yunnanensis</name>
    <dbReference type="NCBI Taxonomy" id="190194"/>
    <lineage>
        <taxon>Bacteria</taxon>
        <taxon>Bacillati</taxon>
        <taxon>Actinomycetota</taxon>
        <taxon>Actinomycetes</taxon>
        <taxon>Propionibacteriales</taxon>
        <taxon>Kribbellaceae</taxon>
        <taxon>Kribbella</taxon>
    </lineage>
</organism>
<dbReference type="Gene3D" id="1.10.260.40">
    <property type="entry name" value="lambda repressor-like DNA-binding domains"/>
    <property type="match status" value="1"/>
</dbReference>
<accession>A0ABN2IW26</accession>
<dbReference type="InterPro" id="IPR010982">
    <property type="entry name" value="Lambda_DNA-bd_dom_sf"/>
</dbReference>
<evidence type="ECO:0000259" key="4">
    <source>
        <dbReference type="PROSITE" id="PS50932"/>
    </source>
</evidence>
<dbReference type="Pfam" id="PF00356">
    <property type="entry name" value="LacI"/>
    <property type="match status" value="1"/>
</dbReference>
<evidence type="ECO:0000256" key="3">
    <source>
        <dbReference type="ARBA" id="ARBA00023163"/>
    </source>
</evidence>
<evidence type="ECO:0000313" key="6">
    <source>
        <dbReference type="Proteomes" id="UP001500280"/>
    </source>
</evidence>
<dbReference type="InterPro" id="IPR046335">
    <property type="entry name" value="LacI/GalR-like_sensor"/>
</dbReference>
<gene>
    <name evidence="5" type="primary">purR</name>
    <name evidence="5" type="ORF">GCM10009745_71520</name>
</gene>
<comment type="caution">
    <text evidence="5">The sequence shown here is derived from an EMBL/GenBank/DDBJ whole genome shotgun (WGS) entry which is preliminary data.</text>
</comment>
<dbReference type="CDD" id="cd01392">
    <property type="entry name" value="HTH_LacI"/>
    <property type="match status" value="1"/>
</dbReference>
<dbReference type="SUPFAM" id="SSF47413">
    <property type="entry name" value="lambda repressor-like DNA-binding domains"/>
    <property type="match status" value="1"/>
</dbReference>
<dbReference type="SMART" id="SM00354">
    <property type="entry name" value="HTH_LACI"/>
    <property type="match status" value="1"/>
</dbReference>
<dbReference type="PANTHER" id="PTHR30146:SF109">
    <property type="entry name" value="HTH-TYPE TRANSCRIPTIONAL REGULATOR GALS"/>
    <property type="match status" value="1"/>
</dbReference>
<dbReference type="Pfam" id="PF13377">
    <property type="entry name" value="Peripla_BP_3"/>
    <property type="match status" value="1"/>
</dbReference>
<dbReference type="EMBL" id="BAAANF010000023">
    <property type="protein sequence ID" value="GAA1712962.1"/>
    <property type="molecule type" value="Genomic_DNA"/>
</dbReference>
<dbReference type="PROSITE" id="PS00356">
    <property type="entry name" value="HTH_LACI_1"/>
    <property type="match status" value="1"/>
</dbReference>
<dbReference type="Proteomes" id="UP001500280">
    <property type="component" value="Unassembled WGS sequence"/>
</dbReference>
<protein>
    <submittedName>
        <fullName evidence="5">HTH-type transcriptional repressor PurR</fullName>
    </submittedName>
</protein>